<feature type="transmembrane region" description="Helical" evidence="1">
    <location>
        <begin position="60"/>
        <end position="80"/>
    </location>
</feature>
<sequence>MVREGLNRTYPAQMTTSKEGVTEGPLHLLARGAWQSLLVIGILSVVIGLMILIWPGPTLVVAGILFGFYLLFSGVLQLVAAMGPHVGAGWRVLSIVSGILSFILAVFCFRHIGDSLVLLALWIAVSWLFRGMAVLIGGTESPSGMPGKGWTIVFGVLLLIGGVVMVVWPIHSIAALTVLTGWWLLFMGLMEIVEAFQVRGAAKHIPSPA</sequence>
<feature type="transmembrane region" description="Helical" evidence="1">
    <location>
        <begin position="92"/>
        <end position="112"/>
    </location>
</feature>
<evidence type="ECO:0000313" key="3">
    <source>
        <dbReference type="Proteomes" id="UP000438448"/>
    </source>
</evidence>
<dbReference type="GO" id="GO:0005886">
    <property type="term" value="C:plasma membrane"/>
    <property type="evidence" value="ECO:0007669"/>
    <property type="project" value="TreeGrafter"/>
</dbReference>
<name>A0A7K0DCY1_9NOCA</name>
<dbReference type="Pfam" id="PF03729">
    <property type="entry name" value="DUF308"/>
    <property type="match status" value="2"/>
</dbReference>
<organism evidence="2 3">
    <name type="scientific">Nocardia macrotermitis</name>
    <dbReference type="NCBI Taxonomy" id="2585198"/>
    <lineage>
        <taxon>Bacteria</taxon>
        <taxon>Bacillati</taxon>
        <taxon>Actinomycetota</taxon>
        <taxon>Actinomycetes</taxon>
        <taxon>Mycobacteriales</taxon>
        <taxon>Nocardiaceae</taxon>
        <taxon>Nocardia</taxon>
    </lineage>
</organism>
<dbReference type="InterPro" id="IPR005325">
    <property type="entry name" value="DUF308_memb"/>
</dbReference>
<dbReference type="AlphaFoldDB" id="A0A7K0DCY1"/>
<feature type="transmembrane region" description="Helical" evidence="1">
    <location>
        <begin position="36"/>
        <end position="54"/>
    </location>
</feature>
<evidence type="ECO:0000313" key="2">
    <source>
        <dbReference type="EMBL" id="MQY23182.1"/>
    </source>
</evidence>
<comment type="caution">
    <text evidence="2">The sequence shown here is derived from an EMBL/GenBank/DDBJ whole genome shotgun (WGS) entry which is preliminary data.</text>
</comment>
<evidence type="ECO:0008006" key="4">
    <source>
        <dbReference type="Google" id="ProtNLM"/>
    </source>
</evidence>
<feature type="transmembrane region" description="Helical" evidence="1">
    <location>
        <begin position="118"/>
        <end position="137"/>
    </location>
</feature>
<dbReference type="InterPro" id="IPR052712">
    <property type="entry name" value="Acid_resist_chaperone_HdeD"/>
</dbReference>
<dbReference type="PANTHER" id="PTHR34989">
    <property type="entry name" value="PROTEIN HDED"/>
    <property type="match status" value="1"/>
</dbReference>
<keyword evidence="1" id="KW-1133">Transmembrane helix</keyword>
<evidence type="ECO:0000256" key="1">
    <source>
        <dbReference type="SAM" id="Phobius"/>
    </source>
</evidence>
<keyword evidence="1" id="KW-0812">Transmembrane</keyword>
<dbReference type="EMBL" id="WEGK01000018">
    <property type="protein sequence ID" value="MQY23182.1"/>
    <property type="molecule type" value="Genomic_DNA"/>
</dbReference>
<protein>
    <recommendedName>
        <fullName evidence="4">HdeD family acid-resistance protein</fullName>
    </recommendedName>
</protein>
<gene>
    <name evidence="2" type="ORF">NRB20_63090</name>
</gene>
<dbReference type="PANTHER" id="PTHR34989:SF1">
    <property type="entry name" value="PROTEIN HDED"/>
    <property type="match status" value="1"/>
</dbReference>
<feature type="transmembrane region" description="Helical" evidence="1">
    <location>
        <begin position="149"/>
        <end position="168"/>
    </location>
</feature>
<proteinExistence type="predicted"/>
<keyword evidence="3" id="KW-1185">Reference proteome</keyword>
<accession>A0A7K0DCY1</accession>
<dbReference type="Proteomes" id="UP000438448">
    <property type="component" value="Unassembled WGS sequence"/>
</dbReference>
<keyword evidence="1" id="KW-0472">Membrane</keyword>
<reference evidence="2 3" key="1">
    <citation type="submission" date="2019-10" db="EMBL/GenBank/DDBJ databases">
        <title>Nocardia macrotermitis sp. nov. and Nocardia aurantia sp. nov., isolated from the gut of fungus growing-termite Macrotermes natalensis.</title>
        <authorList>
            <person name="Benndorf R."/>
            <person name="Schwitalla J."/>
            <person name="Martin K."/>
            <person name="De Beer W."/>
            <person name="Kaster A.-K."/>
            <person name="Vollmers J."/>
            <person name="Poulsen M."/>
            <person name="Beemelmanns C."/>
        </authorList>
    </citation>
    <scope>NUCLEOTIDE SEQUENCE [LARGE SCALE GENOMIC DNA]</scope>
    <source>
        <strain evidence="2 3">RB20</strain>
    </source>
</reference>